<feature type="region of interest" description="Disordered" evidence="1">
    <location>
        <begin position="1"/>
        <end position="165"/>
    </location>
</feature>
<keyword evidence="3" id="KW-1185">Reference proteome</keyword>
<sequence>MEEQGHMLVRPRPSQAHETAEEAPCQPLAQSQARQDELVPRFDSVASAAASSRSSERPASAASTSTMHTPSPPAQHIKGFQPRPYHHPHHRHHSAHSHDPAGLTFPGAPTTELAPIQPRLAKTPSASTHTRLPSLSSVTGSSPQQRFLPQQQVPEPSSAAPTHWPSLNPLTAYYSPSHVKPMELPHHLRADTSVNAPSEPYSGRRAGSVSLDDPNVRIAAEALGDLRAAETTSSPLDRNMSLPNSPRRPATGSHAEQQGPYLDLFVVVGGSYNSVKNMSPSVVKRGIEVVENVMSRPVFTNTANFISRQTPRGVRWMLNGGRGSRTRKHHTPPDIESSGDRGHHKRRRGECVEEAGELAIEDLDRLSMSDQPYFSDRSSIGRRTSTSTIDTLVGYDDNNLAKEFTESADTRVGTARRPQSRPTTSSWLSTGYITETSQRILVSTSALGISMRAESLASLKACLHAVKYYSSVIEEKITQMKTIVEQREKATVLDELSALKTSLVEIVRTLIHRIGDLTSGAVPENVRVFVRSQVMSIPERYVYSLPLSQGTSPSRRTSIQPQDAQDNTGQEALVDKTYHQAMNLAKETLQATAQVSAVLTMTITSAEEWVEKLSLRSDNSRHNLEGGSPAVVSNQYNDTKTPLLEAQTVEDEAEDTTNPPPAEWLIADDANADVEMGG</sequence>
<reference evidence="2" key="2">
    <citation type="submission" date="2023-06" db="EMBL/GenBank/DDBJ databases">
        <authorList>
            <consortium name="Lawrence Berkeley National Laboratory"/>
            <person name="Haridas S."/>
            <person name="Hensen N."/>
            <person name="Bonometti L."/>
            <person name="Westerberg I."/>
            <person name="Brannstrom I.O."/>
            <person name="Guillou S."/>
            <person name="Cros-Aarteil S."/>
            <person name="Calhoun S."/>
            <person name="Kuo A."/>
            <person name="Mondo S."/>
            <person name="Pangilinan J."/>
            <person name="Riley R."/>
            <person name="LaButti K."/>
            <person name="Andreopoulos B."/>
            <person name="Lipzen A."/>
            <person name="Chen C."/>
            <person name="Yanf M."/>
            <person name="Daum C."/>
            <person name="Ng V."/>
            <person name="Clum A."/>
            <person name="Steindorff A."/>
            <person name="Ohm R."/>
            <person name="Martin F."/>
            <person name="Silar P."/>
            <person name="Natvig D."/>
            <person name="Lalanne C."/>
            <person name="Gautier V."/>
            <person name="Ament-velasquez S.L."/>
            <person name="Kruys A."/>
            <person name="Hutchinson M.I."/>
            <person name="Powell A.J."/>
            <person name="Barry K."/>
            <person name="Miller A.N."/>
            <person name="Grigoriev I.V."/>
            <person name="Debuchy R."/>
            <person name="Gladieux P."/>
            <person name="Thoren M.H."/>
            <person name="Johannesson H."/>
        </authorList>
    </citation>
    <scope>NUCLEOTIDE SEQUENCE</scope>
    <source>
        <strain evidence="2">CBS 232.78</strain>
    </source>
</reference>
<dbReference type="GO" id="GO:0005783">
    <property type="term" value="C:endoplasmic reticulum"/>
    <property type="evidence" value="ECO:0007669"/>
    <property type="project" value="TreeGrafter"/>
</dbReference>
<accession>A0AAE0K7C3</accession>
<feature type="compositionally biased region" description="Low complexity" evidence="1">
    <location>
        <begin position="44"/>
        <end position="65"/>
    </location>
</feature>
<protein>
    <submittedName>
        <fullName evidence="2">Transcription factor Opi1-domain-containing protein</fullName>
    </submittedName>
</protein>
<feature type="region of interest" description="Disordered" evidence="1">
    <location>
        <begin position="227"/>
        <end position="257"/>
    </location>
</feature>
<dbReference type="Pfam" id="PF08618">
    <property type="entry name" value="Opi1"/>
    <property type="match status" value="1"/>
</dbReference>
<dbReference type="GO" id="GO:0003714">
    <property type="term" value="F:transcription corepressor activity"/>
    <property type="evidence" value="ECO:0007669"/>
    <property type="project" value="InterPro"/>
</dbReference>
<dbReference type="InterPro" id="IPR013927">
    <property type="entry name" value="TF_Opi1_Ccg-8"/>
</dbReference>
<evidence type="ECO:0000256" key="1">
    <source>
        <dbReference type="SAM" id="MobiDB-lite"/>
    </source>
</evidence>
<gene>
    <name evidence="2" type="ORF">B0H63DRAFT_319749</name>
</gene>
<dbReference type="GO" id="GO:0008654">
    <property type="term" value="P:phospholipid biosynthetic process"/>
    <property type="evidence" value="ECO:0007669"/>
    <property type="project" value="TreeGrafter"/>
</dbReference>
<dbReference type="GO" id="GO:0006357">
    <property type="term" value="P:regulation of transcription by RNA polymerase II"/>
    <property type="evidence" value="ECO:0007669"/>
    <property type="project" value="TreeGrafter"/>
</dbReference>
<feature type="region of interest" description="Disordered" evidence="1">
    <location>
        <begin position="192"/>
        <end position="212"/>
    </location>
</feature>
<feature type="region of interest" description="Disordered" evidence="1">
    <location>
        <begin position="322"/>
        <end position="347"/>
    </location>
</feature>
<feature type="region of interest" description="Disordered" evidence="1">
    <location>
        <begin position="548"/>
        <end position="569"/>
    </location>
</feature>
<feature type="region of interest" description="Disordered" evidence="1">
    <location>
        <begin position="407"/>
        <end position="428"/>
    </location>
</feature>
<comment type="caution">
    <text evidence="2">The sequence shown here is derived from an EMBL/GenBank/DDBJ whole genome shotgun (WGS) entry which is preliminary data.</text>
</comment>
<dbReference type="GO" id="GO:0030968">
    <property type="term" value="P:endoplasmic reticulum unfolded protein response"/>
    <property type="evidence" value="ECO:0007669"/>
    <property type="project" value="TreeGrafter"/>
</dbReference>
<organism evidence="2 3">
    <name type="scientific">Podospora didyma</name>
    <dbReference type="NCBI Taxonomy" id="330526"/>
    <lineage>
        <taxon>Eukaryota</taxon>
        <taxon>Fungi</taxon>
        <taxon>Dikarya</taxon>
        <taxon>Ascomycota</taxon>
        <taxon>Pezizomycotina</taxon>
        <taxon>Sordariomycetes</taxon>
        <taxon>Sordariomycetidae</taxon>
        <taxon>Sordariales</taxon>
        <taxon>Podosporaceae</taxon>
        <taxon>Podospora</taxon>
    </lineage>
</organism>
<dbReference type="Proteomes" id="UP001285441">
    <property type="component" value="Unassembled WGS sequence"/>
</dbReference>
<dbReference type="PANTHER" id="PTHR38406">
    <property type="entry name" value="TRANSCRIPTIONAL REPRESSOR OPI1"/>
    <property type="match status" value="1"/>
</dbReference>
<dbReference type="GO" id="GO:0005634">
    <property type="term" value="C:nucleus"/>
    <property type="evidence" value="ECO:0007669"/>
    <property type="project" value="TreeGrafter"/>
</dbReference>
<evidence type="ECO:0000313" key="3">
    <source>
        <dbReference type="Proteomes" id="UP001285441"/>
    </source>
</evidence>
<feature type="compositionally biased region" description="Polar residues" evidence="1">
    <location>
        <begin position="124"/>
        <end position="155"/>
    </location>
</feature>
<dbReference type="AlphaFoldDB" id="A0AAE0K7C3"/>
<name>A0AAE0K7C3_9PEZI</name>
<dbReference type="PANTHER" id="PTHR38406:SF1">
    <property type="entry name" value="TRANSCRIPTIONAL REPRESSOR OPI1"/>
    <property type="match status" value="1"/>
</dbReference>
<feature type="compositionally biased region" description="Polar residues" evidence="1">
    <location>
        <begin position="230"/>
        <end position="244"/>
    </location>
</feature>
<feature type="compositionally biased region" description="Basic residues" evidence="1">
    <location>
        <begin position="84"/>
        <end position="95"/>
    </location>
</feature>
<reference evidence="2" key="1">
    <citation type="journal article" date="2023" name="Mol. Phylogenet. Evol.">
        <title>Genome-scale phylogeny and comparative genomics of the fungal order Sordariales.</title>
        <authorList>
            <person name="Hensen N."/>
            <person name="Bonometti L."/>
            <person name="Westerberg I."/>
            <person name="Brannstrom I.O."/>
            <person name="Guillou S."/>
            <person name="Cros-Aarteil S."/>
            <person name="Calhoun S."/>
            <person name="Haridas S."/>
            <person name="Kuo A."/>
            <person name="Mondo S."/>
            <person name="Pangilinan J."/>
            <person name="Riley R."/>
            <person name="LaButti K."/>
            <person name="Andreopoulos B."/>
            <person name="Lipzen A."/>
            <person name="Chen C."/>
            <person name="Yan M."/>
            <person name="Daum C."/>
            <person name="Ng V."/>
            <person name="Clum A."/>
            <person name="Steindorff A."/>
            <person name="Ohm R.A."/>
            <person name="Martin F."/>
            <person name="Silar P."/>
            <person name="Natvig D.O."/>
            <person name="Lalanne C."/>
            <person name="Gautier V."/>
            <person name="Ament-Velasquez S.L."/>
            <person name="Kruys A."/>
            <person name="Hutchinson M.I."/>
            <person name="Powell A.J."/>
            <person name="Barry K."/>
            <person name="Miller A.N."/>
            <person name="Grigoriev I.V."/>
            <person name="Debuchy R."/>
            <person name="Gladieux P."/>
            <person name="Hiltunen Thoren M."/>
            <person name="Johannesson H."/>
        </authorList>
    </citation>
    <scope>NUCLEOTIDE SEQUENCE</scope>
    <source>
        <strain evidence="2">CBS 232.78</strain>
    </source>
</reference>
<evidence type="ECO:0000313" key="2">
    <source>
        <dbReference type="EMBL" id="KAK3370700.1"/>
    </source>
</evidence>
<proteinExistence type="predicted"/>
<dbReference type="EMBL" id="JAULSW010000009">
    <property type="protein sequence ID" value="KAK3370700.1"/>
    <property type="molecule type" value="Genomic_DNA"/>
</dbReference>